<dbReference type="Gene3D" id="2.30.170.40">
    <property type="entry name" value="Ribosomal protein L28/L24"/>
    <property type="match status" value="1"/>
</dbReference>
<dbReference type="InterPro" id="IPR037147">
    <property type="entry name" value="Ribosomal_bL28_sf"/>
</dbReference>
<sequence>MKVCEICGKGSKMGGHRIKLRGKYNPQPTTRKYPNLQSTRLSSGKKVVACATCVKRQSRVVVA</sequence>
<dbReference type="SUPFAM" id="SSF143800">
    <property type="entry name" value="L28p-like"/>
    <property type="match status" value="1"/>
</dbReference>
<evidence type="ECO:0008006" key="6">
    <source>
        <dbReference type="Google" id="ProtNLM"/>
    </source>
</evidence>
<keyword evidence="1" id="KW-0689">Ribosomal protein</keyword>
<name>A0A1G1Z122_9BACT</name>
<dbReference type="AlphaFoldDB" id="A0A1G1Z122"/>
<dbReference type="Proteomes" id="UP000178259">
    <property type="component" value="Unassembled WGS sequence"/>
</dbReference>
<evidence type="ECO:0000256" key="1">
    <source>
        <dbReference type="ARBA" id="ARBA00022980"/>
    </source>
</evidence>
<protein>
    <recommendedName>
        <fullName evidence="6">50S ribosomal protein L28</fullName>
    </recommendedName>
</protein>
<feature type="region of interest" description="Disordered" evidence="3">
    <location>
        <begin position="17"/>
        <end position="36"/>
    </location>
</feature>
<dbReference type="InterPro" id="IPR034704">
    <property type="entry name" value="Ribosomal_bL28/bL31-like_sf"/>
</dbReference>
<reference evidence="4 5" key="1">
    <citation type="journal article" date="2016" name="Nat. Commun.">
        <title>Thousands of microbial genomes shed light on interconnected biogeochemical processes in an aquifer system.</title>
        <authorList>
            <person name="Anantharaman K."/>
            <person name="Brown C.T."/>
            <person name="Hug L.A."/>
            <person name="Sharon I."/>
            <person name="Castelle C.J."/>
            <person name="Probst A.J."/>
            <person name="Thomas B.C."/>
            <person name="Singh A."/>
            <person name="Wilkins M.J."/>
            <person name="Karaoz U."/>
            <person name="Brodie E.L."/>
            <person name="Williams K.H."/>
            <person name="Hubbard S.S."/>
            <person name="Banfield J.F."/>
        </authorList>
    </citation>
    <scope>NUCLEOTIDE SEQUENCE [LARGE SCALE GENOMIC DNA]</scope>
</reference>
<proteinExistence type="predicted"/>
<organism evidence="4 5">
    <name type="scientific">Candidatus Colwellbacteria bacterium RIFCSPHIGHO2_12_FULL_43_12</name>
    <dbReference type="NCBI Taxonomy" id="1797688"/>
    <lineage>
        <taxon>Bacteria</taxon>
        <taxon>Candidatus Colwelliibacteriota</taxon>
    </lineage>
</organism>
<dbReference type="EMBL" id="MHIW01000030">
    <property type="protein sequence ID" value="OGY58328.1"/>
    <property type="molecule type" value="Genomic_DNA"/>
</dbReference>
<dbReference type="GO" id="GO:0003735">
    <property type="term" value="F:structural constituent of ribosome"/>
    <property type="evidence" value="ECO:0007669"/>
    <property type="project" value="InterPro"/>
</dbReference>
<accession>A0A1G1Z122</accession>
<evidence type="ECO:0000256" key="2">
    <source>
        <dbReference type="ARBA" id="ARBA00023274"/>
    </source>
</evidence>
<keyword evidence="2" id="KW-0687">Ribonucleoprotein</keyword>
<evidence type="ECO:0000313" key="4">
    <source>
        <dbReference type="EMBL" id="OGY58328.1"/>
    </source>
</evidence>
<feature type="compositionally biased region" description="Polar residues" evidence="3">
    <location>
        <begin position="26"/>
        <end position="36"/>
    </location>
</feature>
<dbReference type="GO" id="GO:1990904">
    <property type="term" value="C:ribonucleoprotein complex"/>
    <property type="evidence" value="ECO:0007669"/>
    <property type="project" value="UniProtKB-KW"/>
</dbReference>
<evidence type="ECO:0000313" key="5">
    <source>
        <dbReference type="Proteomes" id="UP000178259"/>
    </source>
</evidence>
<gene>
    <name evidence="4" type="ORF">A3E61_01155</name>
</gene>
<evidence type="ECO:0000256" key="3">
    <source>
        <dbReference type="SAM" id="MobiDB-lite"/>
    </source>
</evidence>
<comment type="caution">
    <text evidence="4">The sequence shown here is derived from an EMBL/GenBank/DDBJ whole genome shotgun (WGS) entry which is preliminary data.</text>
</comment>
<dbReference type="GO" id="GO:0005840">
    <property type="term" value="C:ribosome"/>
    <property type="evidence" value="ECO:0007669"/>
    <property type="project" value="UniProtKB-KW"/>
</dbReference>